<keyword evidence="11 13" id="KW-0443">Lipid metabolism</keyword>
<comment type="function">
    <text evidence="1 13">Transfers the gamma-phosphate of ATP to the 4'-position of a tetraacyldisaccharide 1-phosphate intermediate (termed DS-1-P) to form tetraacyldisaccharide 1,4'-bis-phosphate (lipid IVA).</text>
</comment>
<evidence type="ECO:0000256" key="2">
    <source>
        <dbReference type="ARBA" id="ARBA00004870"/>
    </source>
</evidence>
<keyword evidence="7 13" id="KW-0808">Transferase</keyword>
<keyword evidence="9 13" id="KW-0418">Kinase</keyword>
<name>A0ABY6NNE6_9FLAO</name>
<comment type="caution">
    <text evidence="13">Lacks conserved residue(s) required for the propagation of feature annotation.</text>
</comment>
<keyword evidence="5 13" id="KW-0444">Lipid biosynthesis</keyword>
<accession>A0ABY6NNE6</accession>
<organism evidence="14 15">
    <name type="scientific">Salinimicrobium tongyeongense</name>
    <dbReference type="NCBI Taxonomy" id="2809707"/>
    <lineage>
        <taxon>Bacteria</taxon>
        <taxon>Pseudomonadati</taxon>
        <taxon>Bacteroidota</taxon>
        <taxon>Flavobacteriia</taxon>
        <taxon>Flavobacteriales</taxon>
        <taxon>Flavobacteriaceae</taxon>
        <taxon>Salinimicrobium</taxon>
    </lineage>
</organism>
<dbReference type="EC" id="2.7.1.130" evidence="3 13"/>
<dbReference type="InterPro" id="IPR003758">
    <property type="entry name" value="LpxK"/>
</dbReference>
<evidence type="ECO:0000313" key="15">
    <source>
        <dbReference type="Proteomes" id="UP001163981"/>
    </source>
</evidence>
<dbReference type="PANTHER" id="PTHR42724:SF1">
    <property type="entry name" value="TETRAACYLDISACCHARIDE 4'-KINASE, MITOCHONDRIAL-RELATED"/>
    <property type="match status" value="1"/>
</dbReference>
<evidence type="ECO:0000256" key="11">
    <source>
        <dbReference type="ARBA" id="ARBA00023098"/>
    </source>
</evidence>
<dbReference type="Proteomes" id="UP001163981">
    <property type="component" value="Chromosome"/>
</dbReference>
<comment type="catalytic activity">
    <reaction evidence="13">
        <text>a lipid A disaccharide + ATP = a lipid IVA + ADP + H(+)</text>
        <dbReference type="Rhea" id="RHEA:67840"/>
        <dbReference type="ChEBI" id="CHEBI:15378"/>
        <dbReference type="ChEBI" id="CHEBI:30616"/>
        <dbReference type="ChEBI" id="CHEBI:176343"/>
        <dbReference type="ChEBI" id="CHEBI:176425"/>
        <dbReference type="ChEBI" id="CHEBI:456216"/>
        <dbReference type="EC" id="2.7.1.130"/>
    </reaction>
</comment>
<keyword evidence="15" id="KW-1185">Reference proteome</keyword>
<dbReference type="Pfam" id="PF02606">
    <property type="entry name" value="LpxK"/>
    <property type="match status" value="1"/>
</dbReference>
<sequence length="338" mass="38954">MSARKILYPFSILYGGVMRVRNQLYDRHIFPVHSFELPVIAVGNLSMGGTGKSPMVEYLTRLLKTRYRVATLSRGYRRKTSGYILLTGTETAAEVGDEPLQFKFKFPEVTVAVDEKRSHGIEELLKLKPRPEVLLLDDAFQHRSVKAGFNILLTSYSKTYKNDLVLPAGDLREPASGAKRASVIVVTKCPADLSVEAQMEIIKQLKPTAGQEVFFSSIAYSEKVMGRNRSYFLKDLQKTPFTLVTGIANPQPMVQHLEELGLKFEHKAYKDHHHFTEAELRELQHEEFIITTEKDYMRLKNEISREKIFYLPIQNHFLHRKEDFDELVLKYVQKNETR</sequence>
<dbReference type="GO" id="GO:0009029">
    <property type="term" value="F:lipid-A 4'-kinase activity"/>
    <property type="evidence" value="ECO:0007669"/>
    <property type="project" value="UniProtKB-EC"/>
</dbReference>
<keyword evidence="8 13" id="KW-0547">Nucleotide-binding</keyword>
<evidence type="ECO:0000256" key="5">
    <source>
        <dbReference type="ARBA" id="ARBA00022516"/>
    </source>
</evidence>
<dbReference type="NCBIfam" id="TIGR00682">
    <property type="entry name" value="lpxK"/>
    <property type="match status" value="1"/>
</dbReference>
<comment type="similarity">
    <text evidence="13">Belongs to the LpxK family.</text>
</comment>
<evidence type="ECO:0000256" key="7">
    <source>
        <dbReference type="ARBA" id="ARBA00022679"/>
    </source>
</evidence>
<evidence type="ECO:0000313" key="14">
    <source>
        <dbReference type="EMBL" id="UZH54410.1"/>
    </source>
</evidence>
<evidence type="ECO:0000256" key="10">
    <source>
        <dbReference type="ARBA" id="ARBA00022840"/>
    </source>
</evidence>
<evidence type="ECO:0000256" key="1">
    <source>
        <dbReference type="ARBA" id="ARBA00002274"/>
    </source>
</evidence>
<reference evidence="14" key="1">
    <citation type="submission" date="2021-02" db="EMBL/GenBank/DDBJ databases">
        <title>Salinimicrobium sp. nov. isolated from seawater in Tongyeong, Republic of Korea.</title>
        <authorList>
            <person name="Lee S.-J."/>
        </authorList>
    </citation>
    <scope>NUCLEOTIDE SEQUENCE</scope>
    <source>
        <strain evidence="14">HN-2-9-2</strain>
    </source>
</reference>
<dbReference type="HAMAP" id="MF_00409">
    <property type="entry name" value="LpxK"/>
    <property type="match status" value="1"/>
</dbReference>
<comment type="pathway">
    <text evidence="2 13">Glycolipid biosynthesis; lipid IV(A) biosynthesis; lipid IV(A) from (3R)-3-hydroxytetradecanoyl-[acyl-carrier-protein] and UDP-N-acetyl-alpha-D-glucosamine: step 6/6.</text>
</comment>
<keyword evidence="6 13" id="KW-0441">Lipid A biosynthesis</keyword>
<evidence type="ECO:0000256" key="3">
    <source>
        <dbReference type="ARBA" id="ARBA00012071"/>
    </source>
</evidence>
<dbReference type="InterPro" id="IPR027417">
    <property type="entry name" value="P-loop_NTPase"/>
</dbReference>
<evidence type="ECO:0000256" key="13">
    <source>
        <dbReference type="HAMAP-Rule" id="MF_00409"/>
    </source>
</evidence>
<dbReference type="SUPFAM" id="SSF52540">
    <property type="entry name" value="P-loop containing nucleoside triphosphate hydrolases"/>
    <property type="match status" value="1"/>
</dbReference>
<dbReference type="RefSeq" id="WP_265162727.1">
    <property type="nucleotide sequence ID" value="NZ_CP069620.1"/>
</dbReference>
<dbReference type="PANTHER" id="PTHR42724">
    <property type="entry name" value="TETRAACYLDISACCHARIDE 4'-KINASE"/>
    <property type="match status" value="1"/>
</dbReference>
<dbReference type="EMBL" id="CP069620">
    <property type="protein sequence ID" value="UZH54410.1"/>
    <property type="molecule type" value="Genomic_DNA"/>
</dbReference>
<gene>
    <name evidence="13 14" type="primary">lpxK</name>
    <name evidence="14" type="ORF">JRG66_10480</name>
</gene>
<keyword evidence="10 13" id="KW-0067">ATP-binding</keyword>
<evidence type="ECO:0000256" key="8">
    <source>
        <dbReference type="ARBA" id="ARBA00022741"/>
    </source>
</evidence>
<evidence type="ECO:0000256" key="4">
    <source>
        <dbReference type="ARBA" id="ARBA00016436"/>
    </source>
</evidence>
<evidence type="ECO:0000256" key="12">
    <source>
        <dbReference type="ARBA" id="ARBA00029757"/>
    </source>
</evidence>
<proteinExistence type="inferred from homology"/>
<protein>
    <recommendedName>
        <fullName evidence="4 13">Tetraacyldisaccharide 4'-kinase</fullName>
        <ecNumber evidence="3 13">2.7.1.130</ecNumber>
    </recommendedName>
    <alternativeName>
        <fullName evidence="12 13">Lipid A 4'-kinase</fullName>
    </alternativeName>
</protein>
<evidence type="ECO:0000256" key="9">
    <source>
        <dbReference type="ARBA" id="ARBA00022777"/>
    </source>
</evidence>
<evidence type="ECO:0000256" key="6">
    <source>
        <dbReference type="ARBA" id="ARBA00022556"/>
    </source>
</evidence>